<dbReference type="InterPro" id="IPR019734">
    <property type="entry name" value="TPR_rpt"/>
</dbReference>
<dbReference type="Pfam" id="PF12833">
    <property type="entry name" value="HTH_18"/>
    <property type="match status" value="1"/>
</dbReference>
<evidence type="ECO:0000256" key="3">
    <source>
        <dbReference type="ARBA" id="ARBA00023163"/>
    </source>
</evidence>
<keyword evidence="3" id="KW-0804">Transcription</keyword>
<organism evidence="8 9">
    <name type="scientific">Xylanibacter rarus</name>
    <dbReference type="NCBI Taxonomy" id="1676614"/>
    <lineage>
        <taxon>Bacteria</taxon>
        <taxon>Pseudomonadati</taxon>
        <taxon>Bacteroidota</taxon>
        <taxon>Bacteroidia</taxon>
        <taxon>Bacteroidales</taxon>
        <taxon>Prevotellaceae</taxon>
        <taxon>Xylanibacter</taxon>
    </lineage>
</organism>
<name>A0A8E1QXE0_9BACT</name>
<evidence type="ECO:0000313" key="9">
    <source>
        <dbReference type="Proteomes" id="UP000036951"/>
    </source>
</evidence>
<keyword evidence="6" id="KW-1133">Transmembrane helix</keyword>
<sequence length="513" mass="58355">MPSFASKEKSDSAVVLKTKGDVFYSTGRFPEALDYYTRALDKAENEKNNRVYNACIGCIGNIYASIGDYNRCLHYYQRGYKAAVKAEDVDLQFKFLSNIVVCYCFMKDIKRAKASFNVMMRLPVQDQQLRQYYCLNNQGFIAQTAGDYAMAEYYYKETYAFAKERNMPLMYVQAPYMELGNIALKRKDAKTAIAYFKECREMALKIDNSDKMSRVYKSLSEAYASAGQADSAAKYKAMYLELSDSAFNKSQFYISGSKLFKYENAVNQKLIDSLTTRNTTQLVVIIVFVIMLIVLTVLYRMLRLKNRKLTDAQILLVSKNEELMKSDKQSRLLLEQYAKAVNTVHEDDVPDVAGEAGQESAGDIEGEAEDADGKTDDADKKERTAAALLSEEQKNLLLNKINTVMADMSVISRSDFNLNTLAQMVGSNTKYVSWAINDVYGKNFRQFLSEYRIREACRRLSDKEHYGNMTLQAIYEELGYNSAASFIQAFKKVNGMTPSTYQRLMANKPDDDA</sequence>
<feature type="repeat" description="TPR" evidence="4">
    <location>
        <begin position="13"/>
        <end position="46"/>
    </location>
</feature>
<keyword evidence="6" id="KW-0472">Membrane</keyword>
<feature type="transmembrane region" description="Helical" evidence="6">
    <location>
        <begin position="282"/>
        <end position="302"/>
    </location>
</feature>
<proteinExistence type="predicted"/>
<comment type="caution">
    <text evidence="8">The sequence shown here is derived from an EMBL/GenBank/DDBJ whole genome shotgun (WGS) entry which is preliminary data.</text>
</comment>
<dbReference type="InterPro" id="IPR011990">
    <property type="entry name" value="TPR-like_helical_dom_sf"/>
</dbReference>
<dbReference type="SUPFAM" id="SSF46689">
    <property type="entry name" value="Homeodomain-like"/>
    <property type="match status" value="1"/>
</dbReference>
<feature type="domain" description="HTH araC/xylS-type" evidence="7">
    <location>
        <begin position="411"/>
        <end position="504"/>
    </location>
</feature>
<dbReference type="PANTHER" id="PTHR43280:SF29">
    <property type="entry name" value="ARAC-FAMILY TRANSCRIPTIONAL REGULATOR"/>
    <property type="match status" value="1"/>
</dbReference>
<evidence type="ECO:0000256" key="4">
    <source>
        <dbReference type="PROSITE-ProRule" id="PRU00339"/>
    </source>
</evidence>
<protein>
    <recommendedName>
        <fullName evidence="7">HTH araC/xylS-type domain-containing protein</fullName>
    </recommendedName>
</protein>
<dbReference type="EMBL" id="LFQU01000040">
    <property type="protein sequence ID" value="KOO67031.1"/>
    <property type="molecule type" value="Genomic_DNA"/>
</dbReference>
<dbReference type="PROSITE" id="PS50005">
    <property type="entry name" value="TPR"/>
    <property type="match status" value="1"/>
</dbReference>
<keyword evidence="6" id="KW-0812">Transmembrane</keyword>
<dbReference type="SMART" id="SM00342">
    <property type="entry name" value="HTH_ARAC"/>
    <property type="match status" value="1"/>
</dbReference>
<dbReference type="GO" id="GO:0003700">
    <property type="term" value="F:DNA-binding transcription factor activity"/>
    <property type="evidence" value="ECO:0007669"/>
    <property type="project" value="InterPro"/>
</dbReference>
<accession>A0A8E1QXE0</accession>
<evidence type="ECO:0000256" key="6">
    <source>
        <dbReference type="SAM" id="Phobius"/>
    </source>
</evidence>
<evidence type="ECO:0000256" key="5">
    <source>
        <dbReference type="SAM" id="MobiDB-lite"/>
    </source>
</evidence>
<dbReference type="GO" id="GO:0043565">
    <property type="term" value="F:sequence-specific DNA binding"/>
    <property type="evidence" value="ECO:0007669"/>
    <property type="project" value="InterPro"/>
</dbReference>
<dbReference type="AlphaFoldDB" id="A0A8E1QXE0"/>
<evidence type="ECO:0000256" key="2">
    <source>
        <dbReference type="ARBA" id="ARBA00023125"/>
    </source>
</evidence>
<dbReference type="InterPro" id="IPR018060">
    <property type="entry name" value="HTH_AraC"/>
</dbReference>
<dbReference type="InterPro" id="IPR009057">
    <property type="entry name" value="Homeodomain-like_sf"/>
</dbReference>
<keyword evidence="2" id="KW-0238">DNA-binding</keyword>
<dbReference type="PROSITE" id="PS01124">
    <property type="entry name" value="HTH_ARAC_FAMILY_2"/>
    <property type="match status" value="1"/>
</dbReference>
<dbReference type="PANTHER" id="PTHR43280">
    <property type="entry name" value="ARAC-FAMILY TRANSCRIPTIONAL REGULATOR"/>
    <property type="match status" value="1"/>
</dbReference>
<reference evidence="8 9" key="1">
    <citation type="submission" date="2015-06" db="EMBL/GenBank/DDBJ databases">
        <title>Prevotella sp. 109, sp. nov., a novel member of the family Prevotellaceae isolated from human faeces.</title>
        <authorList>
            <person name="Shkoporov A.N."/>
            <person name="Chaplin A.V."/>
            <person name="Kafarskaia L.I."/>
            <person name="Efimov B.A."/>
        </authorList>
    </citation>
    <scope>NUCLEOTIDE SEQUENCE [LARGE SCALE GENOMIC DNA]</scope>
    <source>
        <strain evidence="8 9">109</strain>
    </source>
</reference>
<dbReference type="Proteomes" id="UP000036951">
    <property type="component" value="Unassembled WGS sequence"/>
</dbReference>
<evidence type="ECO:0000259" key="7">
    <source>
        <dbReference type="PROSITE" id="PS01124"/>
    </source>
</evidence>
<dbReference type="Gene3D" id="1.10.10.60">
    <property type="entry name" value="Homeodomain-like"/>
    <property type="match status" value="1"/>
</dbReference>
<gene>
    <name evidence="8" type="ORF">ACU52_13460</name>
</gene>
<dbReference type="SUPFAM" id="SSF48452">
    <property type="entry name" value="TPR-like"/>
    <property type="match status" value="2"/>
</dbReference>
<keyword evidence="4" id="KW-0802">TPR repeat</keyword>
<dbReference type="Gene3D" id="1.25.40.10">
    <property type="entry name" value="Tetratricopeptide repeat domain"/>
    <property type="match status" value="2"/>
</dbReference>
<keyword evidence="1" id="KW-0805">Transcription regulation</keyword>
<evidence type="ECO:0000256" key="1">
    <source>
        <dbReference type="ARBA" id="ARBA00023015"/>
    </source>
</evidence>
<evidence type="ECO:0000313" key="8">
    <source>
        <dbReference type="EMBL" id="KOO67031.1"/>
    </source>
</evidence>
<dbReference type="SMART" id="SM00028">
    <property type="entry name" value="TPR"/>
    <property type="match status" value="4"/>
</dbReference>
<keyword evidence="9" id="KW-1185">Reference proteome</keyword>
<feature type="region of interest" description="Disordered" evidence="5">
    <location>
        <begin position="349"/>
        <end position="379"/>
    </location>
</feature>